<organism evidence="2 4">
    <name type="scientific">Aphanomyces astaci</name>
    <name type="common">Crayfish plague agent</name>
    <dbReference type="NCBI Taxonomy" id="112090"/>
    <lineage>
        <taxon>Eukaryota</taxon>
        <taxon>Sar</taxon>
        <taxon>Stramenopiles</taxon>
        <taxon>Oomycota</taxon>
        <taxon>Saprolegniomycetes</taxon>
        <taxon>Saprolegniales</taxon>
        <taxon>Verrucalvaceae</taxon>
        <taxon>Aphanomyces</taxon>
    </lineage>
</organism>
<dbReference type="Proteomes" id="UP000266239">
    <property type="component" value="Unassembled WGS sequence"/>
</dbReference>
<gene>
    <name evidence="2" type="ORF">DYB25_007009</name>
    <name evidence="1" type="ORF">DYB36_013313</name>
</gene>
<comment type="caution">
    <text evidence="2">The sequence shown here is derived from an EMBL/GenBank/DDBJ whole genome shotgun (WGS) entry which is preliminary data.</text>
</comment>
<evidence type="ECO:0000313" key="1">
    <source>
        <dbReference type="EMBL" id="RHX97694.1"/>
    </source>
</evidence>
<dbReference type="AlphaFoldDB" id="A0A397BGB1"/>
<reference evidence="3 4" key="1">
    <citation type="submission" date="2018-08" db="EMBL/GenBank/DDBJ databases">
        <title>Aphanomyces genome sequencing and annotation.</title>
        <authorList>
            <person name="Minardi D."/>
            <person name="Oidtmann B."/>
            <person name="Van Der Giezen M."/>
            <person name="Studholme D.J."/>
        </authorList>
    </citation>
    <scope>NUCLEOTIDE SEQUENCE [LARGE SCALE GENOMIC DNA]</scope>
    <source>
        <strain evidence="1 3">Kv</strain>
        <strain evidence="2 4">Yx</strain>
    </source>
</reference>
<dbReference type="Proteomes" id="UP000265427">
    <property type="component" value="Unassembled WGS sequence"/>
</dbReference>
<dbReference type="EMBL" id="QUTA01004428">
    <property type="protein sequence ID" value="RHY19794.1"/>
    <property type="molecule type" value="Genomic_DNA"/>
</dbReference>
<evidence type="ECO:0000313" key="3">
    <source>
        <dbReference type="Proteomes" id="UP000265427"/>
    </source>
</evidence>
<sequence>MARAVAVAKQLEALDDQVMRDVLQFHPSNLVVYSEDQLLQAKDSFENRKQILFPHMACLAAYLDQPAEFRFHADTVQSRLVHLASNNSVEMLRDWVIMATMAQSAGIDIWTFQGQALCGHVAAFVRCCGPTAATCNATIEDTSLRLQYGWDLVPLVLPKCPSLRATAECRAVASAVATQRFGNMTSIRNAHNWHFPPYMSLWQT</sequence>
<evidence type="ECO:0000313" key="2">
    <source>
        <dbReference type="EMBL" id="RHY19794.1"/>
    </source>
</evidence>
<evidence type="ECO:0000313" key="4">
    <source>
        <dbReference type="Proteomes" id="UP000266239"/>
    </source>
</evidence>
<protein>
    <submittedName>
        <fullName evidence="2">Uncharacterized protein</fullName>
    </submittedName>
</protein>
<dbReference type="VEuPathDB" id="FungiDB:H257_09820"/>
<accession>A0A397BGB1</accession>
<dbReference type="EMBL" id="QUSZ01011017">
    <property type="protein sequence ID" value="RHX97694.1"/>
    <property type="molecule type" value="Genomic_DNA"/>
</dbReference>
<proteinExistence type="predicted"/>
<name>A0A397BGB1_APHAT</name>